<name>A0A016B3H8_BACFG</name>
<dbReference type="Gene3D" id="3.60.40.10">
    <property type="entry name" value="PPM-type phosphatase domain"/>
    <property type="match status" value="1"/>
</dbReference>
<evidence type="ECO:0000259" key="1">
    <source>
        <dbReference type="SMART" id="SM00332"/>
    </source>
</evidence>
<gene>
    <name evidence="2" type="ORF">M123_4717</name>
</gene>
<dbReference type="Proteomes" id="UP000020938">
    <property type="component" value="Unassembled WGS sequence"/>
</dbReference>
<dbReference type="SUPFAM" id="SSF81606">
    <property type="entry name" value="PP2C-like"/>
    <property type="match status" value="1"/>
</dbReference>
<dbReference type="SMART" id="SM00332">
    <property type="entry name" value="PP2Cc"/>
    <property type="match status" value="1"/>
</dbReference>
<dbReference type="PATRIC" id="fig|1339314.3.peg.51"/>
<proteinExistence type="predicted"/>
<comment type="caution">
    <text evidence="2">The sequence shown here is derived from an EMBL/GenBank/DDBJ whole genome shotgun (WGS) entry which is preliminary data.</text>
</comment>
<protein>
    <submittedName>
        <fullName evidence="2">Phosphatase 2C family protein</fullName>
    </submittedName>
</protein>
<dbReference type="EMBL" id="JGDS01000006">
    <property type="protein sequence ID" value="EXZ75858.1"/>
    <property type="molecule type" value="Genomic_DNA"/>
</dbReference>
<organism evidence="2 3">
    <name type="scientific">Bacteroides fragilis str. 3976T8</name>
    <dbReference type="NCBI Taxonomy" id="1339314"/>
    <lineage>
        <taxon>Bacteria</taxon>
        <taxon>Pseudomonadati</taxon>
        <taxon>Bacteroidota</taxon>
        <taxon>Bacteroidia</taxon>
        <taxon>Bacteroidales</taxon>
        <taxon>Bacteroidaceae</taxon>
        <taxon>Bacteroides</taxon>
    </lineage>
</organism>
<evidence type="ECO:0000313" key="2">
    <source>
        <dbReference type="EMBL" id="EXZ75858.1"/>
    </source>
</evidence>
<sequence>MNIEKAIDLLSNGESDERMSGFIKYYANKLWAEYNEYLMNEIVVIENKVKELPIVIPNASIRKPYNAIVSIPCEEMTDITLSGLTEEVQGLIIEKQEDGKSFKISGTPKESGTFDVTLRYKYRGLSVERPYLERMLQIIINPDPRDLWKDIPVPEDIEYPKDNTAKEYVKVAALSDGTPQKDIVAASKRGRSHAQEGKPRDDDFRLYHDEKTNWYVIAVADGAGSAPYSREGSRIACNVAVEHCKEQLADSENFDDDINLYHLDQKSEAAGKAISADIYKIVGNAALKAHKAIAAEAQPKGRKTKEYSTTLLLAICKKYDFGWFVASFWVGDGAICLYNQDNETAMMLGMPDEGEYAGQTRFLTMPEIFSDSNKFYQRMNCRIVPDFTALFLMTDGVSDPKFETDANLKSYDKWNELWADLKENGVELTDDNEEAANQLLNWLDFWSPGNHDDRTIAILY</sequence>
<reference evidence="2 3" key="1">
    <citation type="submission" date="2014-02" db="EMBL/GenBank/DDBJ databases">
        <authorList>
            <person name="Sears C."/>
            <person name="Carroll K."/>
            <person name="Sack B.R."/>
            <person name="Qadri F."/>
            <person name="Myers L.L."/>
            <person name="Chung G.-T."/>
            <person name="Escheverria P."/>
            <person name="Fraser C.M."/>
            <person name="Sadzewicz L."/>
            <person name="Shefchek K.A."/>
            <person name="Tallon L."/>
            <person name="Das S.P."/>
            <person name="Daugherty S."/>
            <person name="Mongodin E.F."/>
        </authorList>
    </citation>
    <scope>NUCLEOTIDE SEQUENCE [LARGE SCALE GENOMIC DNA]</scope>
    <source>
        <strain evidence="2 3">3976T8</strain>
    </source>
</reference>
<evidence type="ECO:0000313" key="3">
    <source>
        <dbReference type="Proteomes" id="UP000020938"/>
    </source>
</evidence>
<dbReference type="InterPro" id="IPR001932">
    <property type="entry name" value="PPM-type_phosphatase-like_dom"/>
</dbReference>
<dbReference type="GeneID" id="93070270"/>
<dbReference type="InterPro" id="IPR036457">
    <property type="entry name" value="PPM-type-like_dom_sf"/>
</dbReference>
<feature type="domain" description="PPM-type phosphatase" evidence="1">
    <location>
        <begin position="175"/>
        <end position="459"/>
    </location>
</feature>
<dbReference type="RefSeq" id="WP_004289460.1">
    <property type="nucleotide sequence ID" value="NZ_JGDS01000006.1"/>
</dbReference>
<dbReference type="Pfam" id="PF13672">
    <property type="entry name" value="PP2C_2"/>
    <property type="match status" value="1"/>
</dbReference>
<dbReference type="AlphaFoldDB" id="A0A016B3H8"/>
<accession>A0A016B3H8</accession>